<dbReference type="Proteomes" id="UP000010321">
    <property type="component" value="Unassembled WGS sequence"/>
</dbReference>
<name>A0ABN0CJ96_9BACE</name>
<dbReference type="RefSeq" id="WP_009123360.1">
    <property type="nucleotide sequence ID" value="NZ_CAXSRN010000003.1"/>
</dbReference>
<sequence length="51" mass="5942">MKELVIAEIIKLIIFRTFRSDTKASYRASAELIPAGHRIEVVKQVREKEKE</sequence>
<organism evidence="1 2">
    <name type="scientific">Bacteroides clarus YIT 12056</name>
    <dbReference type="NCBI Taxonomy" id="762984"/>
    <lineage>
        <taxon>Bacteria</taxon>
        <taxon>Pseudomonadati</taxon>
        <taxon>Bacteroidota</taxon>
        <taxon>Bacteroidia</taxon>
        <taxon>Bacteroidales</taxon>
        <taxon>Bacteroidaceae</taxon>
        <taxon>Bacteroides</taxon>
    </lineage>
</organism>
<dbReference type="EMBL" id="AFBM01000034">
    <property type="protein sequence ID" value="EGF49159.1"/>
    <property type="molecule type" value="Genomic_DNA"/>
</dbReference>
<evidence type="ECO:0000313" key="2">
    <source>
        <dbReference type="Proteomes" id="UP000010321"/>
    </source>
</evidence>
<evidence type="ECO:0000313" key="1">
    <source>
        <dbReference type="EMBL" id="EGF49159.1"/>
    </source>
</evidence>
<keyword evidence="2" id="KW-1185">Reference proteome</keyword>
<reference evidence="1 2" key="1">
    <citation type="submission" date="2011-02" db="EMBL/GenBank/DDBJ databases">
        <authorList>
            <person name="Weinstock G."/>
            <person name="Sodergren E."/>
            <person name="Clifton S."/>
            <person name="Fulton L."/>
            <person name="Fulton B."/>
            <person name="Courtney L."/>
            <person name="Fronick C."/>
            <person name="Harrison M."/>
            <person name="Strong C."/>
            <person name="Farmer C."/>
            <person name="Delahaunty K."/>
            <person name="Markovic C."/>
            <person name="Hall O."/>
            <person name="Minx P."/>
            <person name="Tomlinson C."/>
            <person name="Mitreva M."/>
            <person name="Hou S."/>
            <person name="Chen J."/>
            <person name="Wollam A."/>
            <person name="Pepin K.H."/>
            <person name="Johnson M."/>
            <person name="Bhonagiri V."/>
            <person name="Zhang X."/>
            <person name="Suruliraj S."/>
            <person name="Warren W."/>
            <person name="Chinwalla A."/>
            <person name="Mardis E.R."/>
            <person name="Wilson R.K."/>
        </authorList>
    </citation>
    <scope>NUCLEOTIDE SEQUENCE [LARGE SCALE GENOMIC DNA]</scope>
    <source>
        <strain evidence="1 2">YIT 12056</strain>
    </source>
</reference>
<comment type="caution">
    <text evidence="1">The sequence shown here is derived from an EMBL/GenBank/DDBJ whole genome shotgun (WGS) entry which is preliminary data.</text>
</comment>
<dbReference type="GeneID" id="61678611"/>
<accession>A0ABN0CJ96</accession>
<proteinExistence type="predicted"/>
<protein>
    <submittedName>
        <fullName evidence="1">Uncharacterized protein</fullName>
    </submittedName>
</protein>
<gene>
    <name evidence="1" type="ORF">HMPREF9445_03306</name>
</gene>